<feature type="chain" id="PRO_5042234034" description="L-tryptophan decarboxylase PsiD-like domain-containing protein" evidence="3">
    <location>
        <begin position="20"/>
        <end position="458"/>
    </location>
</feature>
<dbReference type="Proteomes" id="UP001194746">
    <property type="component" value="Unassembled WGS sequence"/>
</dbReference>
<evidence type="ECO:0000256" key="3">
    <source>
        <dbReference type="SAM" id="SignalP"/>
    </source>
</evidence>
<keyword evidence="2" id="KW-0456">Lyase</keyword>
<dbReference type="AlphaFoldDB" id="A0AAD4GNG0"/>
<name>A0AAD4GNG0_ASPNN</name>
<evidence type="ECO:0000256" key="1">
    <source>
        <dbReference type="ARBA" id="ARBA00022793"/>
    </source>
</evidence>
<dbReference type="PANTHER" id="PTHR10067:SF9">
    <property type="entry name" value="PHOSPHATIDYLSERINE DECARBOXYLASE FAMILY PROTEIN (AFU_ORTHOLOGUE AFUA_7G01730)"/>
    <property type="match status" value="1"/>
</dbReference>
<dbReference type="GO" id="GO:0005739">
    <property type="term" value="C:mitochondrion"/>
    <property type="evidence" value="ECO:0007669"/>
    <property type="project" value="TreeGrafter"/>
</dbReference>
<comment type="caution">
    <text evidence="5">The sequence shown here is derived from an EMBL/GenBank/DDBJ whole genome shotgun (WGS) entry which is preliminary data.</text>
</comment>
<accession>A0AAD4GNG0</accession>
<evidence type="ECO:0000256" key="2">
    <source>
        <dbReference type="ARBA" id="ARBA00023239"/>
    </source>
</evidence>
<dbReference type="PANTHER" id="PTHR10067">
    <property type="entry name" value="PHOSPHATIDYLSERINE DECARBOXYLASE"/>
    <property type="match status" value="1"/>
</dbReference>
<sequence>MHLRYSVLLLLGSAAGGLGRQDADQTCPLTGPGLEPAGLMEQSICAVTTNVVPSSSSSSSSPLHPILQEFQDLIESDPRLYMFFDSMFDEDAVEPANSTQYPAGYDYHRMLHDLNYVLHTAPSFNTSMIHSINRGSPFYALLRWAADTPDGHAALLDKSVNAMIGAILNVWGDFLTSPASAHVLDDSPTGWFHPDSLRALEETGNLGQTAYTFSDMYTCDATAPAYGFPSWDAFFTRTFRPGIRPVSSPDDDSIIVNACESRPYALRHDVAAYDRFWIKGLRYSMRHMLAHDALADSFVGGTVYQAFLSSMSYHRWHAPVAGRIVRAYVVNGTYFSHPLFDSPNMYDTMSRGSTQAYLAATATRALIFIEADNPAIGLMVFIGIGMVEVSTCEITVREGQYVAKGDQLGMFHFGGSSHVLAFRPGVNVTGFPEERDKGAPNVPVRGRLAVVNNREIDR</sequence>
<dbReference type="InterPro" id="IPR003817">
    <property type="entry name" value="PS_Dcarbxylase"/>
</dbReference>
<organism evidence="5 6">
    <name type="scientific">Aspergillus nanangensis</name>
    <dbReference type="NCBI Taxonomy" id="2582783"/>
    <lineage>
        <taxon>Eukaryota</taxon>
        <taxon>Fungi</taxon>
        <taxon>Dikarya</taxon>
        <taxon>Ascomycota</taxon>
        <taxon>Pezizomycotina</taxon>
        <taxon>Eurotiomycetes</taxon>
        <taxon>Eurotiomycetidae</taxon>
        <taxon>Eurotiales</taxon>
        <taxon>Aspergillaceae</taxon>
        <taxon>Aspergillus</taxon>
        <taxon>Aspergillus subgen. Circumdati</taxon>
    </lineage>
</organism>
<gene>
    <name evidence="5" type="ORF">FE257_003542</name>
</gene>
<dbReference type="GO" id="GO:0004609">
    <property type="term" value="F:phosphatidylserine decarboxylase activity"/>
    <property type="evidence" value="ECO:0007669"/>
    <property type="project" value="InterPro"/>
</dbReference>
<protein>
    <recommendedName>
        <fullName evidence="4">L-tryptophan decarboxylase PsiD-like domain-containing protein</fullName>
    </recommendedName>
</protein>
<dbReference type="InterPro" id="IPR022237">
    <property type="entry name" value="PsiD-like"/>
</dbReference>
<evidence type="ECO:0000313" key="5">
    <source>
        <dbReference type="EMBL" id="KAF9883375.1"/>
    </source>
</evidence>
<feature type="signal peptide" evidence="3">
    <location>
        <begin position="1"/>
        <end position="19"/>
    </location>
</feature>
<dbReference type="Pfam" id="PF02666">
    <property type="entry name" value="PS_Dcarbxylase"/>
    <property type="match status" value="1"/>
</dbReference>
<dbReference type="GO" id="GO:0006646">
    <property type="term" value="P:phosphatidylethanolamine biosynthetic process"/>
    <property type="evidence" value="ECO:0007669"/>
    <property type="project" value="TreeGrafter"/>
</dbReference>
<dbReference type="EMBL" id="VCAU01000168">
    <property type="protein sequence ID" value="KAF9883375.1"/>
    <property type="molecule type" value="Genomic_DNA"/>
</dbReference>
<keyword evidence="3" id="KW-0732">Signal</keyword>
<reference evidence="5" key="1">
    <citation type="journal article" date="2019" name="Beilstein J. Org. Chem.">
        <title>Nanangenines: drimane sesquiterpenoids as the dominant metabolite cohort of a novel Australian fungus, Aspergillus nanangensis.</title>
        <authorList>
            <person name="Lacey H.J."/>
            <person name="Gilchrist C.L.M."/>
            <person name="Crombie A."/>
            <person name="Kalaitzis J.A."/>
            <person name="Vuong D."/>
            <person name="Rutledge P.J."/>
            <person name="Turner P."/>
            <person name="Pitt J.I."/>
            <person name="Lacey E."/>
            <person name="Chooi Y.H."/>
            <person name="Piggott A.M."/>
        </authorList>
    </citation>
    <scope>NUCLEOTIDE SEQUENCE</scope>
    <source>
        <strain evidence="5">MST-FP2251</strain>
    </source>
</reference>
<dbReference type="Pfam" id="PF12588">
    <property type="entry name" value="PSDC"/>
    <property type="match status" value="1"/>
</dbReference>
<evidence type="ECO:0000313" key="6">
    <source>
        <dbReference type="Proteomes" id="UP001194746"/>
    </source>
</evidence>
<keyword evidence="1" id="KW-0210">Decarboxylase</keyword>
<proteinExistence type="predicted"/>
<feature type="domain" description="L-tryptophan decarboxylase PsiD-like" evidence="4">
    <location>
        <begin position="64"/>
        <end position="198"/>
    </location>
</feature>
<evidence type="ECO:0000259" key="4">
    <source>
        <dbReference type="Pfam" id="PF12588"/>
    </source>
</evidence>
<keyword evidence="6" id="KW-1185">Reference proteome</keyword>
<reference evidence="5" key="2">
    <citation type="submission" date="2020-02" db="EMBL/GenBank/DDBJ databases">
        <authorList>
            <person name="Gilchrist C.L.M."/>
            <person name="Chooi Y.-H."/>
        </authorList>
    </citation>
    <scope>NUCLEOTIDE SEQUENCE</scope>
    <source>
        <strain evidence="5">MST-FP2251</strain>
    </source>
</reference>